<reference evidence="1" key="1">
    <citation type="submission" date="2014-11" db="EMBL/GenBank/DDBJ databases">
        <authorList>
            <person name="Amaro Gonzalez C."/>
        </authorList>
    </citation>
    <scope>NUCLEOTIDE SEQUENCE</scope>
</reference>
<organism evidence="1">
    <name type="scientific">Anguilla anguilla</name>
    <name type="common">European freshwater eel</name>
    <name type="synonym">Muraena anguilla</name>
    <dbReference type="NCBI Taxonomy" id="7936"/>
    <lineage>
        <taxon>Eukaryota</taxon>
        <taxon>Metazoa</taxon>
        <taxon>Chordata</taxon>
        <taxon>Craniata</taxon>
        <taxon>Vertebrata</taxon>
        <taxon>Euteleostomi</taxon>
        <taxon>Actinopterygii</taxon>
        <taxon>Neopterygii</taxon>
        <taxon>Teleostei</taxon>
        <taxon>Anguilliformes</taxon>
        <taxon>Anguillidae</taxon>
        <taxon>Anguilla</taxon>
    </lineage>
</organism>
<dbReference type="EMBL" id="GBXM01088555">
    <property type="protein sequence ID" value="JAH20022.1"/>
    <property type="molecule type" value="Transcribed_RNA"/>
</dbReference>
<evidence type="ECO:0000313" key="1">
    <source>
        <dbReference type="EMBL" id="JAH20022.1"/>
    </source>
</evidence>
<proteinExistence type="predicted"/>
<name>A0A0E9QUA4_ANGAN</name>
<accession>A0A0E9QUA4</accession>
<dbReference type="AlphaFoldDB" id="A0A0E9QUA4"/>
<sequence>MVRTPKILPTILKRLHIILGRQFSLQIVFYIAMKNQGSSGGPKRPRACAHFTGNHKNCISSRVTKYQHPV</sequence>
<protein>
    <submittedName>
        <fullName evidence="1">Uncharacterized protein</fullName>
    </submittedName>
</protein>
<reference evidence="1" key="2">
    <citation type="journal article" date="2015" name="Fish Shellfish Immunol.">
        <title>Early steps in the European eel (Anguilla anguilla)-Vibrio vulnificus interaction in the gills: Role of the RtxA13 toxin.</title>
        <authorList>
            <person name="Callol A."/>
            <person name="Pajuelo D."/>
            <person name="Ebbesson L."/>
            <person name="Teles M."/>
            <person name="MacKenzie S."/>
            <person name="Amaro C."/>
        </authorList>
    </citation>
    <scope>NUCLEOTIDE SEQUENCE</scope>
</reference>